<protein>
    <submittedName>
        <fullName evidence="2">Uncharacterized protein</fullName>
    </submittedName>
</protein>
<feature type="compositionally biased region" description="Basic and acidic residues" evidence="1">
    <location>
        <begin position="23"/>
        <end position="50"/>
    </location>
</feature>
<dbReference type="RefSeq" id="XP_014248541.1">
    <property type="nucleotide sequence ID" value="XM_014393055.2"/>
</dbReference>
<feature type="region of interest" description="Disordered" evidence="1">
    <location>
        <begin position="244"/>
        <end position="288"/>
    </location>
</feature>
<feature type="region of interest" description="Disordered" evidence="1">
    <location>
        <begin position="22"/>
        <end position="75"/>
    </location>
</feature>
<sequence length="288" mass="33007">MPEEFNSALIGSLKNIIETLENIDDRGTCKSDDDSDESSRESVDKQIVEKSEEEVRESQEEKHAPSKEKASDKNQVQFGVDKVELIPGSLAPEYVKYHPDLHPMIPYPRPPGIIELRGSDLIKGCACLKRNGLQSDCELRHCRGDPKCIFYPTPVCEPSGLGLPRVHSSFIKRPEEKKAWEMLTPPVVETVMEKPVTVKQSKKILQRRKIQGEAEKELYEKVKKEILDRTTCKRVDCNYIKRNPKRNVKLQTENGTSPKEEKEEQKVEEKEELKNLSPNLETEQQNLQ</sequence>
<feature type="compositionally biased region" description="Polar residues" evidence="1">
    <location>
        <begin position="276"/>
        <end position="288"/>
    </location>
</feature>
<keyword evidence="3" id="KW-1185">Reference proteome</keyword>
<reference evidence="2" key="1">
    <citation type="submission" date="2022-01" db="UniProtKB">
        <authorList>
            <consortium name="EnsemblMetazoa"/>
        </authorList>
    </citation>
    <scope>IDENTIFICATION</scope>
</reference>
<name>A0A8I6TGN4_CIMLE</name>
<feature type="compositionally biased region" description="Basic and acidic residues" evidence="1">
    <location>
        <begin position="258"/>
        <end position="274"/>
    </location>
</feature>
<dbReference type="GeneID" id="106666128"/>
<proteinExistence type="predicted"/>
<dbReference type="KEGG" id="clec:106666128"/>
<evidence type="ECO:0000313" key="2">
    <source>
        <dbReference type="EnsemblMetazoa" id="XP_014248541.1"/>
    </source>
</evidence>
<organism evidence="2 3">
    <name type="scientific">Cimex lectularius</name>
    <name type="common">Bed bug</name>
    <name type="synonym">Acanthia lectularia</name>
    <dbReference type="NCBI Taxonomy" id="79782"/>
    <lineage>
        <taxon>Eukaryota</taxon>
        <taxon>Metazoa</taxon>
        <taxon>Ecdysozoa</taxon>
        <taxon>Arthropoda</taxon>
        <taxon>Hexapoda</taxon>
        <taxon>Insecta</taxon>
        <taxon>Pterygota</taxon>
        <taxon>Neoptera</taxon>
        <taxon>Paraneoptera</taxon>
        <taxon>Hemiptera</taxon>
        <taxon>Heteroptera</taxon>
        <taxon>Panheteroptera</taxon>
        <taxon>Cimicomorpha</taxon>
        <taxon>Cimicidae</taxon>
        <taxon>Cimex</taxon>
    </lineage>
</organism>
<dbReference type="Proteomes" id="UP000494040">
    <property type="component" value="Unassembled WGS sequence"/>
</dbReference>
<dbReference type="AlphaFoldDB" id="A0A8I6TGN4"/>
<evidence type="ECO:0000313" key="3">
    <source>
        <dbReference type="Proteomes" id="UP000494040"/>
    </source>
</evidence>
<evidence type="ECO:0000256" key="1">
    <source>
        <dbReference type="SAM" id="MobiDB-lite"/>
    </source>
</evidence>
<dbReference type="OrthoDB" id="6617024at2759"/>
<accession>A0A8I6TGN4</accession>
<feature type="compositionally biased region" description="Basic and acidic residues" evidence="1">
    <location>
        <begin position="56"/>
        <end position="72"/>
    </location>
</feature>
<dbReference type="EnsemblMetazoa" id="XM_014393055.2">
    <property type="protein sequence ID" value="XP_014248541.1"/>
    <property type="gene ID" value="LOC106666128"/>
</dbReference>